<keyword evidence="1" id="KW-0677">Repeat</keyword>
<dbReference type="InterPro" id="IPR056884">
    <property type="entry name" value="NPHP3-like_N"/>
</dbReference>
<dbReference type="Pfam" id="PF00023">
    <property type="entry name" value="Ank"/>
    <property type="match status" value="1"/>
</dbReference>
<dbReference type="InterPro" id="IPR036770">
    <property type="entry name" value="Ankyrin_rpt-contain_sf"/>
</dbReference>
<keyword evidence="7" id="KW-1185">Reference proteome</keyword>
<dbReference type="Pfam" id="PF12796">
    <property type="entry name" value="Ank_2"/>
    <property type="match status" value="4"/>
</dbReference>
<feature type="repeat" description="ANK" evidence="3">
    <location>
        <begin position="877"/>
        <end position="909"/>
    </location>
</feature>
<feature type="repeat" description="ANK" evidence="3">
    <location>
        <begin position="1231"/>
        <end position="1265"/>
    </location>
</feature>
<dbReference type="InterPro" id="IPR007111">
    <property type="entry name" value="NACHT_NTPase"/>
</dbReference>
<dbReference type="Gene3D" id="3.40.50.300">
    <property type="entry name" value="P-loop containing nucleotide triphosphate hydrolases"/>
    <property type="match status" value="1"/>
</dbReference>
<feature type="compositionally biased region" description="Basic and acidic residues" evidence="4">
    <location>
        <begin position="51"/>
        <end position="65"/>
    </location>
</feature>
<evidence type="ECO:0000256" key="1">
    <source>
        <dbReference type="ARBA" id="ARBA00022737"/>
    </source>
</evidence>
<evidence type="ECO:0000256" key="3">
    <source>
        <dbReference type="PROSITE-ProRule" id="PRU00023"/>
    </source>
</evidence>
<dbReference type="PANTHER" id="PTHR24123">
    <property type="entry name" value="ANKYRIN REPEAT-CONTAINING"/>
    <property type="match status" value="1"/>
</dbReference>
<dbReference type="PROSITE" id="PS50088">
    <property type="entry name" value="ANK_REPEAT"/>
    <property type="match status" value="7"/>
</dbReference>
<name>A0A8G0LEP3_9HYPO</name>
<feature type="compositionally biased region" description="Basic residues" evidence="4">
    <location>
        <begin position="1"/>
        <end position="14"/>
    </location>
</feature>
<dbReference type="SUPFAM" id="SSF48403">
    <property type="entry name" value="Ankyrin repeat"/>
    <property type="match status" value="2"/>
</dbReference>
<dbReference type="Gene3D" id="1.25.40.20">
    <property type="entry name" value="Ankyrin repeat-containing domain"/>
    <property type="match status" value="4"/>
</dbReference>
<evidence type="ECO:0000256" key="4">
    <source>
        <dbReference type="SAM" id="MobiDB-lite"/>
    </source>
</evidence>
<keyword evidence="2 3" id="KW-0040">ANK repeat</keyword>
<dbReference type="Pfam" id="PF24883">
    <property type="entry name" value="NPHP3_N"/>
    <property type="match status" value="1"/>
</dbReference>
<dbReference type="InterPro" id="IPR027417">
    <property type="entry name" value="P-loop_NTPase"/>
</dbReference>
<feature type="repeat" description="ANK" evidence="3">
    <location>
        <begin position="910"/>
        <end position="942"/>
    </location>
</feature>
<protein>
    <recommendedName>
        <fullName evidence="5">NACHT domain-containing protein</fullName>
    </recommendedName>
</protein>
<dbReference type="EMBL" id="CP075867">
    <property type="protein sequence ID" value="QYT00973.1"/>
    <property type="molecule type" value="Genomic_DNA"/>
</dbReference>
<feature type="repeat" description="ANK" evidence="3">
    <location>
        <begin position="1122"/>
        <end position="1154"/>
    </location>
</feature>
<feature type="repeat" description="ANK" evidence="3">
    <location>
        <begin position="1474"/>
        <end position="1503"/>
    </location>
</feature>
<dbReference type="InterPro" id="IPR031359">
    <property type="entry name" value="NACHT_N"/>
</dbReference>
<dbReference type="InterPro" id="IPR002110">
    <property type="entry name" value="Ankyrin_rpt"/>
</dbReference>
<dbReference type="Pfam" id="PF17100">
    <property type="entry name" value="NACHT_N"/>
    <property type="match status" value="1"/>
</dbReference>
<dbReference type="Proteomes" id="UP000826661">
    <property type="component" value="Chromosome IV"/>
</dbReference>
<evidence type="ECO:0000259" key="5">
    <source>
        <dbReference type="PROSITE" id="PS50837"/>
    </source>
</evidence>
<evidence type="ECO:0000313" key="6">
    <source>
        <dbReference type="EMBL" id="QYT00973.1"/>
    </source>
</evidence>
<proteinExistence type="predicted"/>
<dbReference type="PROSITE" id="PS50837">
    <property type="entry name" value="NACHT"/>
    <property type="match status" value="1"/>
</dbReference>
<feature type="region of interest" description="Disordered" evidence="4">
    <location>
        <begin position="1"/>
        <end position="68"/>
    </location>
</feature>
<sequence length="1585" mass="177415">MRFKRWLQKQRQKHSSSSSTNETVAVNSGQGRQDETNATGSRNTDDSIDDQTGRNETNERSKASKVEYAPSTLDNIPIQELWNVAYERLREENSALVAEYESSLKGVVAAGVAQTLSFKANIREQMWTILQRRMEEVNDNTKFKLGDHEIQMKNTSQLILNVINSANNYISQAVGANQFASIAWTGISFLLPLFMNASIESASLAKGLEYISSLITQSKMREELYIEARGHESRVRDHEKFQFSHREYKAALERLYRQILKFEAKSCCYYSNKFRIGLDAVKWNDWEQLIGDVREKEQSFAAIEQIWRDIRHAEQQLANESAVTQKEHEEFLDWLSDIDPSSTYNDARVRYENGTNEWLLKGSEEFKAWETTAKSLIWLHGKAGSGKSVLTSSVIDYLKDRHTLKPSTALAYFYFSFSDIKKQQVNEMLASLIKQVCSNRPGVSQLHAIKRLNDYKTKGQRPDTQTLEAALLSSTSGYSAVYIIIDGLDECPLLGGQREQLLKSLRRILAAASDNFHTFLTSRKEPDINLRISPLLSSPAKIEIDLLNYQQAIDNDIRQYINLTLATDDFDKWPEEVKEEARQLLIQKADCMFQYVRLQLEALQMPSSIAEIRRALQDLPAGLDATYDRILQNIDTRFQSQVINSLKWLAFSKRTLTDEEVSDIFIIHPDNDVVFDETERLFSSSDILKYFSGLIIAQPSYRTVVRSSSAYKETYFQVRLAHFSIKEYLTSRRIAENPTSAFSFTEVDAHLYIARSCLAYLKYCTTITKTGWEEFFGSLSRFPLVGYITKYWALHLEEVPRTSWPPDLTEDAALAFAVRSRSLHLQLFLETKTSTNSLTLCASLKPHCYTAQRGFHQLTELLISQEFGANKYLTQEDLDFGLHTAAYKGHLNIVRLFLEAGANVNTLCNNWESALEAAAKGQHFNVLKFLISYGADSNHSGSSLSYSLCWDIRSVKILLDGGADIDKQIGSRGTALCVAAAFNYPVLFDLLLERGANINASGGEYGTPLQAAFSLGYKESELMLEHVQKLLDCGADPNIQGGRYGTALQAACGFSVYHSHDIGVLMKAIRLLIEHGAGVDTQGGHYGSALHAAASSRHPQATQVIKLLLDNGAEIDQAGNNDWKTALQVACYEGTIEVVRCLLGRGADVNAEGGQYGTPLQAAAARRLDEQSGHRELQTKLLILKLLIGEGANMNQHHGAALRTAAFESPYEEIVDLLLAHGADVNACAQDGGTALIAACRSLENDTKCVQLLLDRGADVNAWSDQYGTALISTCQTKYHRRGYDRLYNGRIAVRVARLLLDRGADVNTQHEKYGTALEAACHWNFKLVRLLLERGADVQLQDCAAWYATARFASFSELQLLLDHGIDVNHVSQKHGTALHAAMNQRDLFGDSPPGLYQLTSPNNISFLLERGIDPNVTSESLGSALQIACGEEAKRSHGVVESDMLGIPGAAKWLLEHCPNIDVNAQGGFFGSALQAAAYFGRTLLVRVLLDKGADTNIRGAKYRSALNAAVVRGYWDIVEILLEAGAIPDCQLQQQPDEEWLQSVLEKDGRGAVERYRKFWEVEMKERERSRQGKVRKSKTAE</sequence>
<feature type="domain" description="NACHT" evidence="5">
    <location>
        <begin position="375"/>
        <end position="490"/>
    </location>
</feature>
<evidence type="ECO:0000313" key="7">
    <source>
        <dbReference type="Proteomes" id="UP000826661"/>
    </source>
</evidence>
<accession>A0A8G0LEP3</accession>
<feature type="repeat" description="ANK" evidence="3">
    <location>
        <begin position="1197"/>
        <end position="1230"/>
    </location>
</feature>
<dbReference type="SMART" id="SM00248">
    <property type="entry name" value="ANK"/>
    <property type="match status" value="16"/>
</dbReference>
<dbReference type="PANTHER" id="PTHR24123:SF33">
    <property type="entry name" value="PROTEIN HOS4"/>
    <property type="match status" value="1"/>
</dbReference>
<feature type="compositionally biased region" description="Polar residues" evidence="4">
    <location>
        <begin position="20"/>
        <end position="42"/>
    </location>
</feature>
<dbReference type="SUPFAM" id="SSF52540">
    <property type="entry name" value="P-loop containing nucleoside triphosphate hydrolases"/>
    <property type="match status" value="1"/>
</dbReference>
<organism evidence="6 7">
    <name type="scientific">Trichoderma simmonsii</name>
    <dbReference type="NCBI Taxonomy" id="1491479"/>
    <lineage>
        <taxon>Eukaryota</taxon>
        <taxon>Fungi</taxon>
        <taxon>Dikarya</taxon>
        <taxon>Ascomycota</taxon>
        <taxon>Pezizomycotina</taxon>
        <taxon>Sordariomycetes</taxon>
        <taxon>Hypocreomycetidae</taxon>
        <taxon>Hypocreales</taxon>
        <taxon>Hypocreaceae</taxon>
        <taxon>Trichoderma</taxon>
    </lineage>
</organism>
<feature type="repeat" description="ANK" evidence="3">
    <location>
        <begin position="1085"/>
        <end position="1120"/>
    </location>
</feature>
<dbReference type="InterPro" id="IPR051165">
    <property type="entry name" value="Multifunctional_ANK_Repeat"/>
</dbReference>
<gene>
    <name evidence="6" type="ORF">H0G86_008031</name>
</gene>
<reference evidence="6 7" key="1">
    <citation type="journal article" date="2021" name="BMC Genomics">
        <title>Telomere-to-telomere genome assembly of asparaginase-producing Trichoderma simmonsii.</title>
        <authorList>
            <person name="Chung D."/>
            <person name="Kwon Y.M."/>
            <person name="Yang Y."/>
        </authorList>
    </citation>
    <scope>NUCLEOTIDE SEQUENCE [LARGE SCALE GENOMIC DNA]</scope>
    <source>
        <strain evidence="6 7">GH-Sj1</strain>
    </source>
</reference>
<evidence type="ECO:0000256" key="2">
    <source>
        <dbReference type="ARBA" id="ARBA00023043"/>
    </source>
</evidence>
<dbReference type="PROSITE" id="PS50297">
    <property type="entry name" value="ANK_REP_REGION"/>
    <property type="match status" value="5"/>
</dbReference>